<keyword evidence="2 8" id="KW-0479">Metal-binding</keyword>
<feature type="binding site" evidence="8">
    <location>
        <position position="228"/>
    </location>
    <ligand>
        <name>Mg(2+)</name>
        <dbReference type="ChEBI" id="CHEBI:18420"/>
    </ligand>
</feature>
<dbReference type="InterPro" id="IPR006073">
    <property type="entry name" value="GTP-bd"/>
</dbReference>
<evidence type="ECO:0000256" key="1">
    <source>
        <dbReference type="ARBA" id="ARBA00022490"/>
    </source>
</evidence>
<gene>
    <name evidence="6" type="primary">hflX</name>
    <name evidence="11" type="ORF">ATL39_0999</name>
</gene>
<dbReference type="GO" id="GO:0005737">
    <property type="term" value="C:cytoplasm"/>
    <property type="evidence" value="ECO:0007669"/>
    <property type="project" value="UniProtKB-SubCell"/>
</dbReference>
<dbReference type="Gene3D" id="3.40.50.11060">
    <property type="entry name" value="GTPase HflX, N-terminal domain"/>
    <property type="match status" value="1"/>
</dbReference>
<feature type="binding site" evidence="7">
    <location>
        <begin position="201"/>
        <end position="208"/>
    </location>
    <ligand>
        <name>GTP</name>
        <dbReference type="ChEBI" id="CHEBI:37565"/>
    </ligand>
</feature>
<dbReference type="AlphaFoldDB" id="A0A419V5Q4"/>
<dbReference type="FunFam" id="3.40.50.300:FF:000173">
    <property type="entry name" value="GTPase HflX"/>
    <property type="match status" value="1"/>
</dbReference>
<name>A0A419V5Q4_9BACL</name>
<dbReference type="Proteomes" id="UP000285120">
    <property type="component" value="Unassembled WGS sequence"/>
</dbReference>
<dbReference type="CDD" id="cd01878">
    <property type="entry name" value="HflX"/>
    <property type="match status" value="1"/>
</dbReference>
<evidence type="ECO:0000256" key="6">
    <source>
        <dbReference type="HAMAP-Rule" id="MF_00900"/>
    </source>
</evidence>
<sequence length="417" mass="47423">MKEDVIIVGIIDKSRKDSRFDASIEELRALVDTAGGTVVELFTQERYSPHRSTYLGKGKIEELYEKAEELNVDTIIFNDELSSSQVKHLTDELDRKVMDRTQLILDIFARRARTKEGIIQVELAQMSYLLPRLSGQGQMMSRLGGGIGTRGPGETKLETDRRHIQKRMDDLKSQLKEMISHREGYRKQRKNNYAIQYALVGYTNAGKSTIINKLTQADTMEKDELFATLDPLTRKMDIPSGLSVLITDTVGFIEDLPTTLIAAFRSTLEEVKEADVLLHVVDASHPDCHQHMKTVDKLLTELDAGAIPVLTIYNKIDQVTDTELLTGENSPSIRISARDDADIERLREAMEDVLKEQMQFHKIRIPMWEGKDLSSLYESTILKKETLIEKENMLVWEGFAPIDHPVNGIIKKYKTTE</sequence>
<feature type="binding site" evidence="7">
    <location>
        <begin position="314"/>
        <end position="317"/>
    </location>
    <ligand>
        <name>GTP</name>
        <dbReference type="ChEBI" id="CHEBI:37565"/>
    </ligand>
</feature>
<feature type="coiled-coil region" evidence="9">
    <location>
        <begin position="154"/>
        <end position="188"/>
    </location>
</feature>
<dbReference type="GO" id="GO:0005525">
    <property type="term" value="F:GTP binding"/>
    <property type="evidence" value="ECO:0007669"/>
    <property type="project" value="UniProtKB-UniRule"/>
</dbReference>
<keyword evidence="1 6" id="KW-0963">Cytoplasm</keyword>
<dbReference type="FunFam" id="3.40.50.11060:FF:000001">
    <property type="entry name" value="GTPase HflX"/>
    <property type="match status" value="1"/>
</dbReference>
<dbReference type="GO" id="GO:0043022">
    <property type="term" value="F:ribosome binding"/>
    <property type="evidence" value="ECO:0007669"/>
    <property type="project" value="TreeGrafter"/>
</dbReference>
<keyword evidence="3 6" id="KW-0547">Nucleotide-binding</keyword>
<dbReference type="PANTHER" id="PTHR10229">
    <property type="entry name" value="GTP-BINDING PROTEIN HFLX"/>
    <property type="match status" value="1"/>
</dbReference>
<organism evidence="11 12">
    <name type="scientific">Sinobaca qinghaiensis</name>
    <dbReference type="NCBI Taxonomy" id="342944"/>
    <lineage>
        <taxon>Bacteria</taxon>
        <taxon>Bacillati</taxon>
        <taxon>Bacillota</taxon>
        <taxon>Bacilli</taxon>
        <taxon>Bacillales</taxon>
        <taxon>Sporolactobacillaceae</taxon>
        <taxon>Sinobaca</taxon>
    </lineage>
</organism>
<dbReference type="NCBIfam" id="TIGR03156">
    <property type="entry name" value="GTP_HflX"/>
    <property type="match status" value="1"/>
</dbReference>
<dbReference type="EMBL" id="RAPK01000007">
    <property type="protein sequence ID" value="RKD75300.1"/>
    <property type="molecule type" value="Genomic_DNA"/>
</dbReference>
<evidence type="ECO:0000256" key="4">
    <source>
        <dbReference type="ARBA" id="ARBA00022842"/>
    </source>
</evidence>
<evidence type="ECO:0000256" key="5">
    <source>
        <dbReference type="ARBA" id="ARBA00023134"/>
    </source>
</evidence>
<comment type="function">
    <text evidence="6">GTPase that associates with the 50S ribosomal subunit and may have a role during protein synthesis or ribosome biogenesis.</text>
</comment>
<evidence type="ECO:0000256" key="8">
    <source>
        <dbReference type="PIRSR" id="PIRSR006809-2"/>
    </source>
</evidence>
<feature type="binding site" evidence="7">
    <location>
        <begin position="226"/>
        <end position="230"/>
    </location>
    <ligand>
        <name>GTP</name>
        <dbReference type="ChEBI" id="CHEBI:37565"/>
    </ligand>
</feature>
<feature type="binding site" evidence="7">
    <location>
        <begin position="336"/>
        <end position="338"/>
    </location>
    <ligand>
        <name>GTP</name>
        <dbReference type="ChEBI" id="CHEBI:37565"/>
    </ligand>
</feature>
<dbReference type="PANTHER" id="PTHR10229:SF0">
    <property type="entry name" value="GTP-BINDING PROTEIN 6-RELATED"/>
    <property type="match status" value="1"/>
</dbReference>
<evidence type="ECO:0000313" key="12">
    <source>
        <dbReference type="Proteomes" id="UP000285120"/>
    </source>
</evidence>
<dbReference type="SUPFAM" id="SSF52540">
    <property type="entry name" value="P-loop containing nucleoside triphosphate hydrolases"/>
    <property type="match status" value="1"/>
</dbReference>
<feature type="binding site" evidence="7">
    <location>
        <begin position="248"/>
        <end position="251"/>
    </location>
    <ligand>
        <name>GTP</name>
        <dbReference type="ChEBI" id="CHEBI:37565"/>
    </ligand>
</feature>
<comment type="subcellular location">
    <subcellularLocation>
        <location evidence="6">Cytoplasm</location>
    </subcellularLocation>
    <text evidence="6">May associate with membranes.</text>
</comment>
<keyword evidence="5 6" id="KW-0342">GTP-binding</keyword>
<dbReference type="InterPro" id="IPR027417">
    <property type="entry name" value="P-loop_NTPase"/>
</dbReference>
<dbReference type="InterPro" id="IPR042108">
    <property type="entry name" value="GTPase_HflX_N_sf"/>
</dbReference>
<dbReference type="Pfam" id="PF13167">
    <property type="entry name" value="GTP-bdg_N"/>
    <property type="match status" value="1"/>
</dbReference>
<dbReference type="Pfam" id="PF16360">
    <property type="entry name" value="GTP-bdg_M"/>
    <property type="match status" value="1"/>
</dbReference>
<dbReference type="Gene3D" id="6.10.250.2860">
    <property type="match status" value="1"/>
</dbReference>
<feature type="binding site" evidence="8">
    <location>
        <position position="208"/>
    </location>
    <ligand>
        <name>Mg(2+)</name>
        <dbReference type="ChEBI" id="CHEBI:18420"/>
    </ligand>
</feature>
<dbReference type="PRINTS" id="PR00326">
    <property type="entry name" value="GTP1OBG"/>
</dbReference>
<keyword evidence="4 8" id="KW-0460">Magnesium</keyword>
<feature type="domain" description="Hflx-type G" evidence="10">
    <location>
        <begin position="195"/>
        <end position="358"/>
    </location>
</feature>
<dbReference type="Pfam" id="PF01926">
    <property type="entry name" value="MMR_HSR1"/>
    <property type="match status" value="1"/>
</dbReference>
<comment type="caution">
    <text evidence="11">The sequence shown here is derived from an EMBL/GenBank/DDBJ whole genome shotgun (WGS) entry which is preliminary data.</text>
</comment>
<dbReference type="Gene3D" id="3.40.50.300">
    <property type="entry name" value="P-loop containing nucleotide triphosphate hydrolases"/>
    <property type="match status" value="1"/>
</dbReference>
<dbReference type="GO" id="GO:0003924">
    <property type="term" value="F:GTPase activity"/>
    <property type="evidence" value="ECO:0007669"/>
    <property type="project" value="UniProtKB-UniRule"/>
</dbReference>
<proteinExistence type="inferred from homology"/>
<dbReference type="InterPro" id="IPR016496">
    <property type="entry name" value="GTPase_HflX"/>
</dbReference>
<reference evidence="11 12" key="1">
    <citation type="submission" date="2018-09" db="EMBL/GenBank/DDBJ databases">
        <title>Genomic Encyclopedia of Archaeal and Bacterial Type Strains, Phase II (KMG-II): from individual species to whole genera.</title>
        <authorList>
            <person name="Goeker M."/>
        </authorList>
    </citation>
    <scope>NUCLEOTIDE SEQUENCE [LARGE SCALE GENOMIC DNA]</scope>
    <source>
        <strain evidence="11 12">DSM 17008</strain>
    </source>
</reference>
<dbReference type="GO" id="GO:0046872">
    <property type="term" value="F:metal ion binding"/>
    <property type="evidence" value="ECO:0007669"/>
    <property type="project" value="UniProtKB-KW"/>
</dbReference>
<evidence type="ECO:0000313" key="11">
    <source>
        <dbReference type="EMBL" id="RKD75300.1"/>
    </source>
</evidence>
<dbReference type="PROSITE" id="PS51705">
    <property type="entry name" value="G_HFLX"/>
    <property type="match status" value="1"/>
</dbReference>
<accession>A0A419V5Q4</accession>
<evidence type="ECO:0000256" key="3">
    <source>
        <dbReference type="ARBA" id="ARBA00022741"/>
    </source>
</evidence>
<dbReference type="PIRSF" id="PIRSF006809">
    <property type="entry name" value="GTP-binding_hflX_prd"/>
    <property type="match status" value="1"/>
</dbReference>
<dbReference type="InterPro" id="IPR025121">
    <property type="entry name" value="GTPase_HflX_N"/>
</dbReference>
<keyword evidence="12" id="KW-1185">Reference proteome</keyword>
<dbReference type="InterPro" id="IPR030394">
    <property type="entry name" value="G_HFLX_dom"/>
</dbReference>
<evidence type="ECO:0000256" key="2">
    <source>
        <dbReference type="ARBA" id="ARBA00022723"/>
    </source>
</evidence>
<evidence type="ECO:0000256" key="7">
    <source>
        <dbReference type="PIRSR" id="PIRSR006809-1"/>
    </source>
</evidence>
<comment type="similarity">
    <text evidence="6">Belongs to the TRAFAC class OBG-HflX-like GTPase superfamily. HflX GTPase family.</text>
</comment>
<protein>
    <recommendedName>
        <fullName evidence="6">GTPase HflX</fullName>
    </recommendedName>
    <alternativeName>
        <fullName evidence="6">GTP-binding protein HflX</fullName>
    </alternativeName>
</protein>
<comment type="subunit">
    <text evidence="6">Monomer. Associates with the 50S ribosomal subunit.</text>
</comment>
<evidence type="ECO:0000256" key="9">
    <source>
        <dbReference type="SAM" id="Coils"/>
    </source>
</evidence>
<keyword evidence="9" id="KW-0175">Coiled coil</keyword>
<dbReference type="HAMAP" id="MF_00900">
    <property type="entry name" value="GTPase_HflX"/>
    <property type="match status" value="1"/>
</dbReference>
<comment type="cofactor">
    <cofactor evidence="8">
        <name>Mg(2+)</name>
        <dbReference type="ChEBI" id="CHEBI:18420"/>
    </cofactor>
</comment>
<dbReference type="InterPro" id="IPR032305">
    <property type="entry name" value="GTP-bd_M"/>
</dbReference>
<evidence type="ECO:0000259" key="10">
    <source>
        <dbReference type="PROSITE" id="PS51705"/>
    </source>
</evidence>